<dbReference type="Gene3D" id="2.60.40.380">
    <property type="entry name" value="Purple acid phosphatase-like, N-terminal"/>
    <property type="match status" value="1"/>
</dbReference>
<dbReference type="Pfam" id="PF09423">
    <property type="entry name" value="PhoD"/>
    <property type="match status" value="1"/>
</dbReference>
<organism evidence="3">
    <name type="scientific">Hydrogenobacter sp</name>
    <dbReference type="NCBI Taxonomy" id="2152829"/>
    <lineage>
        <taxon>Bacteria</taxon>
        <taxon>Pseudomonadati</taxon>
        <taxon>Aquificota</taxon>
        <taxon>Aquificia</taxon>
        <taxon>Aquificales</taxon>
        <taxon>Aquificaceae</taxon>
        <taxon>Hydrogenobacter</taxon>
    </lineage>
</organism>
<dbReference type="InterPro" id="IPR038607">
    <property type="entry name" value="PhoD-like_sf"/>
</dbReference>
<proteinExistence type="predicted"/>
<dbReference type="EMBL" id="DSFP01000027">
    <property type="protein sequence ID" value="HEW45482.1"/>
    <property type="molecule type" value="Genomic_DNA"/>
</dbReference>
<evidence type="ECO:0008006" key="4">
    <source>
        <dbReference type="Google" id="ProtNLM"/>
    </source>
</evidence>
<dbReference type="InterPro" id="IPR029052">
    <property type="entry name" value="Metallo-depent_PP-like"/>
</dbReference>
<sequence>MITRREFLEGSLATLMLLSLNRLSFSMDTEEVFPQGVASADPTHTGAILWTRINPKVHERMKKDLILQISEDMDFKRLVFSGRLPWDRISSKDDHTVRIDLEGKLQPGRTYYYRFVYADVPSMIGRLKTLPEEAQDISIAFATCQNYADGYFTAYRHMAQEDLQLVVHLGDFIYEKIYGPPRVAGRLLELPSGSNIVQNLEDYRYLYRTYLSDPDIRLARAMHTFVHTWDDHEFLNDYYYNYQREYWIGDYPIREREKLLQLRLDSIKAWLEYIPARVKTNFQNRDPLLWITIYRDFKIGSLAHLIMTDGRSYRDKQPCRGKYGAPGCAEQYRTTMLGQDQLRWFLKKLKEDKFVWKVWGNDVQFSQSLVDGKFGSLDAWDGYAGERQKILDFLKREGMKNLLISTGDRHATFIAEIPDSYQEPKEVLGAEFMTPAISSVNSKEMGWWKRNWPNYTSIEEVERAEMLQNPWIKHLNMKNWGYSVLNLNRDRARVIVYTVNKYRKDAPKEVDAEFVYTYGRLEKYG</sequence>
<protein>
    <recommendedName>
        <fullName evidence="4">Alkaline phosphatase</fullName>
    </recommendedName>
</protein>
<gene>
    <name evidence="3" type="ORF">ENO47_02255</name>
</gene>
<dbReference type="SUPFAM" id="SSF56300">
    <property type="entry name" value="Metallo-dependent phosphatases"/>
    <property type="match status" value="1"/>
</dbReference>
<accession>A0A7C2V4J3</accession>
<dbReference type="InterPro" id="IPR052900">
    <property type="entry name" value="Phospholipid_Metab_Enz"/>
</dbReference>
<comment type="caution">
    <text evidence="3">The sequence shown here is derived from an EMBL/GenBank/DDBJ whole genome shotgun (WGS) entry which is preliminary data.</text>
</comment>
<dbReference type="PANTHER" id="PTHR43606">
    <property type="entry name" value="PHOSPHATASE, PUTATIVE (AFU_ORTHOLOGUE AFUA_6G08710)-RELATED"/>
    <property type="match status" value="1"/>
</dbReference>
<evidence type="ECO:0000259" key="1">
    <source>
        <dbReference type="Pfam" id="PF09423"/>
    </source>
</evidence>
<dbReference type="InterPro" id="IPR018946">
    <property type="entry name" value="PhoD-like_MPP"/>
</dbReference>
<dbReference type="Gene3D" id="3.60.21.70">
    <property type="entry name" value="PhoD-like phosphatase"/>
    <property type="match status" value="1"/>
</dbReference>
<dbReference type="CDD" id="cd07389">
    <property type="entry name" value="MPP_PhoD"/>
    <property type="match status" value="1"/>
</dbReference>
<dbReference type="InterPro" id="IPR032093">
    <property type="entry name" value="PhoD_N"/>
</dbReference>
<feature type="domain" description="Phospholipase D N-terminal" evidence="2">
    <location>
        <begin position="35"/>
        <end position="129"/>
    </location>
</feature>
<name>A0A7C2V4J3_9AQUI</name>
<evidence type="ECO:0000313" key="3">
    <source>
        <dbReference type="EMBL" id="HEW45482.1"/>
    </source>
</evidence>
<reference evidence="3" key="1">
    <citation type="journal article" date="2020" name="mSystems">
        <title>Genome- and Community-Level Interaction Insights into Carbon Utilization and Element Cycling Functions of Hydrothermarchaeota in Hydrothermal Sediment.</title>
        <authorList>
            <person name="Zhou Z."/>
            <person name="Liu Y."/>
            <person name="Xu W."/>
            <person name="Pan J."/>
            <person name="Luo Z.H."/>
            <person name="Li M."/>
        </authorList>
    </citation>
    <scope>NUCLEOTIDE SEQUENCE [LARGE SCALE GENOMIC DNA]</scope>
    <source>
        <strain evidence="3">SpSt-132</strain>
    </source>
</reference>
<feature type="domain" description="PhoD-like phosphatase metallophosphatase" evidence="1">
    <location>
        <begin position="140"/>
        <end position="494"/>
    </location>
</feature>
<dbReference type="AlphaFoldDB" id="A0A7C2V4J3"/>
<evidence type="ECO:0000259" key="2">
    <source>
        <dbReference type="Pfam" id="PF16655"/>
    </source>
</evidence>
<dbReference type="PANTHER" id="PTHR43606:SF2">
    <property type="entry name" value="ALKALINE PHOSPHATASE FAMILY PROTEIN (AFU_ORTHOLOGUE AFUA_5G03860)"/>
    <property type="match status" value="1"/>
</dbReference>
<dbReference type="Pfam" id="PF16655">
    <property type="entry name" value="PhoD_N"/>
    <property type="match status" value="1"/>
</dbReference>